<dbReference type="Pfam" id="PF02561">
    <property type="entry name" value="FliS"/>
    <property type="match status" value="1"/>
</dbReference>
<dbReference type="PANTHER" id="PTHR34773:SF1">
    <property type="entry name" value="FLAGELLAR SECRETION CHAPERONE FLIS"/>
    <property type="match status" value="1"/>
</dbReference>
<dbReference type="CDD" id="cd16098">
    <property type="entry name" value="FliS"/>
    <property type="match status" value="1"/>
</dbReference>
<evidence type="ECO:0000256" key="2">
    <source>
        <dbReference type="ARBA" id="ARBA00008787"/>
    </source>
</evidence>
<protein>
    <recommendedName>
        <fullName evidence="6">Flagellar secretion chaperone FliS</fullName>
    </recommendedName>
</protein>
<keyword evidence="4 6" id="KW-1005">Bacterial flagellum biogenesis</keyword>
<evidence type="ECO:0000256" key="5">
    <source>
        <dbReference type="ARBA" id="ARBA00023186"/>
    </source>
</evidence>
<comment type="similarity">
    <text evidence="2 6">Belongs to the FliS family.</text>
</comment>
<keyword evidence="7" id="KW-0969">Cilium</keyword>
<organism evidence="7 8">
    <name type="scientific">Alkalibacillus silvisoli</name>
    <dbReference type="NCBI Taxonomy" id="392823"/>
    <lineage>
        <taxon>Bacteria</taxon>
        <taxon>Bacillati</taxon>
        <taxon>Bacillota</taxon>
        <taxon>Bacilli</taxon>
        <taxon>Bacillales</taxon>
        <taxon>Bacillaceae</taxon>
        <taxon>Alkalibacillus</taxon>
    </lineage>
</organism>
<evidence type="ECO:0000256" key="3">
    <source>
        <dbReference type="ARBA" id="ARBA00022490"/>
    </source>
</evidence>
<evidence type="ECO:0000256" key="1">
    <source>
        <dbReference type="ARBA" id="ARBA00004514"/>
    </source>
</evidence>
<evidence type="ECO:0000313" key="8">
    <source>
        <dbReference type="Proteomes" id="UP001500740"/>
    </source>
</evidence>
<dbReference type="Gene3D" id="1.20.120.340">
    <property type="entry name" value="Flagellar protein FliS"/>
    <property type="match status" value="1"/>
</dbReference>
<evidence type="ECO:0000256" key="6">
    <source>
        <dbReference type="PIRNR" id="PIRNR039090"/>
    </source>
</evidence>
<comment type="caution">
    <text evidence="7">The sequence shown here is derived from an EMBL/GenBank/DDBJ whole genome shotgun (WGS) entry which is preliminary data.</text>
</comment>
<proteinExistence type="inferred from homology"/>
<dbReference type="InterPro" id="IPR036584">
    <property type="entry name" value="FliS_sf"/>
</dbReference>
<evidence type="ECO:0000256" key="4">
    <source>
        <dbReference type="ARBA" id="ARBA00022795"/>
    </source>
</evidence>
<dbReference type="SUPFAM" id="SSF101116">
    <property type="entry name" value="Flagellar export chaperone FliS"/>
    <property type="match status" value="1"/>
</dbReference>
<keyword evidence="5" id="KW-0143">Chaperone</keyword>
<dbReference type="PIRSF" id="PIRSF039090">
    <property type="entry name" value="Flis"/>
    <property type="match status" value="1"/>
</dbReference>
<dbReference type="Proteomes" id="UP001500740">
    <property type="component" value="Unassembled WGS sequence"/>
</dbReference>
<comment type="subcellular location">
    <subcellularLocation>
        <location evidence="1 6">Cytoplasm</location>
        <location evidence="1 6">Cytosol</location>
    </subcellularLocation>
</comment>
<dbReference type="PANTHER" id="PTHR34773">
    <property type="entry name" value="FLAGELLAR SECRETION CHAPERONE FLIS"/>
    <property type="match status" value="1"/>
</dbReference>
<keyword evidence="7" id="KW-0966">Cell projection</keyword>
<dbReference type="RefSeq" id="WP_343785062.1">
    <property type="nucleotide sequence ID" value="NZ_BAAACZ010000031.1"/>
</dbReference>
<evidence type="ECO:0000313" key="7">
    <source>
        <dbReference type="EMBL" id="GAA0472313.1"/>
    </source>
</evidence>
<reference evidence="8" key="1">
    <citation type="journal article" date="2019" name="Int. J. Syst. Evol. Microbiol.">
        <title>The Global Catalogue of Microorganisms (GCM) 10K type strain sequencing project: providing services to taxonomists for standard genome sequencing and annotation.</title>
        <authorList>
            <consortium name="The Broad Institute Genomics Platform"/>
            <consortium name="The Broad Institute Genome Sequencing Center for Infectious Disease"/>
            <person name="Wu L."/>
            <person name="Ma J."/>
        </authorList>
    </citation>
    <scope>NUCLEOTIDE SEQUENCE [LARGE SCALE GENOMIC DNA]</scope>
    <source>
        <strain evidence="8">JCM 14193</strain>
    </source>
</reference>
<keyword evidence="3 6" id="KW-0963">Cytoplasm</keyword>
<dbReference type="InterPro" id="IPR003713">
    <property type="entry name" value="FliS"/>
</dbReference>
<name>A0ABP3K5X5_9BACI</name>
<dbReference type="EMBL" id="BAAACZ010000031">
    <property type="protein sequence ID" value="GAA0472313.1"/>
    <property type="molecule type" value="Genomic_DNA"/>
</dbReference>
<keyword evidence="8" id="KW-1185">Reference proteome</keyword>
<keyword evidence="7" id="KW-0282">Flagellum</keyword>
<sequence>MAYGQAYQAYQQNSVSTASPGELTLQLYNGCIKFIKVAKKAIETEDVQKKNEHLQKAQNIIAELMMTLNPEYEISNQLMPLYDYINYCLREANVHNDGAKLGEAQKMVEQLRDTWKEAIKLDRQNKYQSGAKA</sequence>
<gene>
    <name evidence="7" type="primary">fliS</name>
    <name evidence="7" type="ORF">GCM10008935_30340</name>
</gene>
<accession>A0ABP3K5X5</accession>
<dbReference type="NCBIfam" id="TIGR00208">
    <property type="entry name" value="fliS"/>
    <property type="match status" value="1"/>
</dbReference>